<evidence type="ECO:0000313" key="3">
    <source>
        <dbReference type="Proteomes" id="UP000287033"/>
    </source>
</evidence>
<accession>A0A401TL63</accession>
<sequence length="188" mass="22250">MEGLIKNYKPKDKSENRNQKRDQEMEILKLFREEGEELKVACQAPVVTRKAAKVRAEQLRETEKQESASPLYPDVEELNRPPPYSNQEALKQCPVIKGTVEIEGQLEWDGSVEDKNELRERRKKEKRDRQEQIETIREQEKLKHEISVLRGLREQKAIEEYSLQYKRRTEEKSSEGDAEEAERNDERP</sequence>
<organism evidence="2 3">
    <name type="scientific">Chiloscyllium punctatum</name>
    <name type="common">Brownbanded bambooshark</name>
    <name type="synonym">Hemiscyllium punctatum</name>
    <dbReference type="NCBI Taxonomy" id="137246"/>
    <lineage>
        <taxon>Eukaryota</taxon>
        <taxon>Metazoa</taxon>
        <taxon>Chordata</taxon>
        <taxon>Craniata</taxon>
        <taxon>Vertebrata</taxon>
        <taxon>Chondrichthyes</taxon>
        <taxon>Elasmobranchii</taxon>
        <taxon>Galeomorphii</taxon>
        <taxon>Galeoidea</taxon>
        <taxon>Orectolobiformes</taxon>
        <taxon>Hemiscylliidae</taxon>
        <taxon>Chiloscyllium</taxon>
    </lineage>
</organism>
<dbReference type="AlphaFoldDB" id="A0A401TL63"/>
<dbReference type="EMBL" id="BEZZ01101394">
    <property type="protein sequence ID" value="GCC43364.1"/>
    <property type="molecule type" value="Genomic_DNA"/>
</dbReference>
<name>A0A401TL63_CHIPU</name>
<comment type="caution">
    <text evidence="2">The sequence shown here is derived from an EMBL/GenBank/DDBJ whole genome shotgun (WGS) entry which is preliminary data.</text>
</comment>
<feature type="region of interest" description="Disordered" evidence="1">
    <location>
        <begin position="1"/>
        <end position="23"/>
    </location>
</feature>
<feature type="region of interest" description="Disordered" evidence="1">
    <location>
        <begin position="160"/>
        <end position="188"/>
    </location>
</feature>
<feature type="non-terminal residue" evidence="2">
    <location>
        <position position="188"/>
    </location>
</feature>
<feature type="region of interest" description="Disordered" evidence="1">
    <location>
        <begin position="55"/>
        <end position="89"/>
    </location>
</feature>
<feature type="region of interest" description="Disordered" evidence="1">
    <location>
        <begin position="111"/>
        <end position="132"/>
    </location>
</feature>
<evidence type="ECO:0000256" key="1">
    <source>
        <dbReference type="SAM" id="MobiDB-lite"/>
    </source>
</evidence>
<feature type="compositionally biased region" description="Basic and acidic residues" evidence="1">
    <location>
        <begin position="55"/>
        <end position="66"/>
    </location>
</feature>
<feature type="compositionally biased region" description="Basic and acidic residues" evidence="1">
    <location>
        <begin position="9"/>
        <end position="23"/>
    </location>
</feature>
<dbReference type="Proteomes" id="UP000287033">
    <property type="component" value="Unassembled WGS sequence"/>
</dbReference>
<proteinExistence type="predicted"/>
<feature type="compositionally biased region" description="Acidic residues" evidence="1">
    <location>
        <begin position="176"/>
        <end position="188"/>
    </location>
</feature>
<evidence type="ECO:0000313" key="2">
    <source>
        <dbReference type="EMBL" id="GCC43364.1"/>
    </source>
</evidence>
<keyword evidence="3" id="KW-1185">Reference proteome</keyword>
<protein>
    <submittedName>
        <fullName evidence="2">Uncharacterized protein</fullName>
    </submittedName>
</protein>
<reference evidence="2 3" key="1">
    <citation type="journal article" date="2018" name="Nat. Ecol. Evol.">
        <title>Shark genomes provide insights into elasmobranch evolution and the origin of vertebrates.</title>
        <authorList>
            <person name="Hara Y"/>
            <person name="Yamaguchi K"/>
            <person name="Onimaru K"/>
            <person name="Kadota M"/>
            <person name="Koyanagi M"/>
            <person name="Keeley SD"/>
            <person name="Tatsumi K"/>
            <person name="Tanaka K"/>
            <person name="Motone F"/>
            <person name="Kageyama Y"/>
            <person name="Nozu R"/>
            <person name="Adachi N"/>
            <person name="Nishimura O"/>
            <person name="Nakagawa R"/>
            <person name="Tanegashima C"/>
            <person name="Kiyatake I"/>
            <person name="Matsumoto R"/>
            <person name="Murakumo K"/>
            <person name="Nishida K"/>
            <person name="Terakita A"/>
            <person name="Kuratani S"/>
            <person name="Sato K"/>
            <person name="Hyodo S Kuraku.S."/>
        </authorList>
    </citation>
    <scope>NUCLEOTIDE SEQUENCE [LARGE SCALE GENOMIC DNA]</scope>
</reference>
<gene>
    <name evidence="2" type="ORF">chiPu_0027342</name>
</gene>